<evidence type="ECO:0000313" key="1">
    <source>
        <dbReference type="EMBL" id="RCN31675.1"/>
    </source>
</evidence>
<evidence type="ECO:0000313" key="2">
    <source>
        <dbReference type="Proteomes" id="UP000252519"/>
    </source>
</evidence>
<accession>A0A368FLI1</accession>
<gene>
    <name evidence="1" type="ORF">ANCCAN_22537</name>
</gene>
<proteinExistence type="predicted"/>
<name>A0A368FLI1_ANCCA</name>
<comment type="caution">
    <text evidence="1">The sequence shown here is derived from an EMBL/GenBank/DDBJ whole genome shotgun (WGS) entry which is preliminary data.</text>
</comment>
<sequence length="87" mass="9839">MLFIKTQNSKFYPCYQGGQFIHVEKRVYGVGTVRTRIVCPSCTELCGKLFCAPEKIVTERIGDPTRNKSHSPIFIAISISVLMYHAL</sequence>
<protein>
    <submittedName>
        <fullName evidence="1">Uncharacterized protein</fullName>
    </submittedName>
</protein>
<dbReference type="AlphaFoldDB" id="A0A368FLI1"/>
<reference evidence="1 2" key="1">
    <citation type="submission" date="2014-10" db="EMBL/GenBank/DDBJ databases">
        <title>Draft genome of the hookworm Ancylostoma caninum.</title>
        <authorList>
            <person name="Mitreva M."/>
        </authorList>
    </citation>
    <scope>NUCLEOTIDE SEQUENCE [LARGE SCALE GENOMIC DNA]</scope>
    <source>
        <strain evidence="1 2">Baltimore</strain>
    </source>
</reference>
<dbReference type="OrthoDB" id="10320830at2759"/>
<dbReference type="Proteomes" id="UP000252519">
    <property type="component" value="Unassembled WGS sequence"/>
</dbReference>
<dbReference type="EMBL" id="JOJR01001245">
    <property type="protein sequence ID" value="RCN31675.1"/>
    <property type="molecule type" value="Genomic_DNA"/>
</dbReference>
<organism evidence="1 2">
    <name type="scientific">Ancylostoma caninum</name>
    <name type="common">Dog hookworm</name>
    <dbReference type="NCBI Taxonomy" id="29170"/>
    <lineage>
        <taxon>Eukaryota</taxon>
        <taxon>Metazoa</taxon>
        <taxon>Ecdysozoa</taxon>
        <taxon>Nematoda</taxon>
        <taxon>Chromadorea</taxon>
        <taxon>Rhabditida</taxon>
        <taxon>Rhabditina</taxon>
        <taxon>Rhabditomorpha</taxon>
        <taxon>Strongyloidea</taxon>
        <taxon>Ancylostomatidae</taxon>
        <taxon>Ancylostomatinae</taxon>
        <taxon>Ancylostoma</taxon>
    </lineage>
</organism>
<keyword evidence="2" id="KW-1185">Reference proteome</keyword>